<gene>
    <name evidence="1" type="ORF">OFAG_00939</name>
</gene>
<dbReference type="RefSeq" id="WP_005877014.1">
    <property type="nucleotide sequence ID" value="NZ_CABMNL010000001.1"/>
</dbReference>
<protein>
    <recommendedName>
        <fullName evidence="3">N-acetyltransferase domain-containing protein</fullName>
    </recommendedName>
</protein>
<organism evidence="1 2">
    <name type="scientific">Oxalobacter paraformigenes</name>
    <dbReference type="NCBI Taxonomy" id="556268"/>
    <lineage>
        <taxon>Bacteria</taxon>
        <taxon>Pseudomonadati</taxon>
        <taxon>Pseudomonadota</taxon>
        <taxon>Betaproteobacteria</taxon>
        <taxon>Burkholderiales</taxon>
        <taxon>Oxalobacteraceae</taxon>
        <taxon>Oxalobacter</taxon>
    </lineage>
</organism>
<comment type="caution">
    <text evidence="1">The sequence shown here is derived from an EMBL/GenBank/DDBJ whole genome shotgun (WGS) entry which is preliminary data.</text>
</comment>
<name>C3X3K0_9BURK</name>
<dbReference type="EMBL" id="ACDP02000021">
    <property type="protein sequence ID" value="EEO27786.1"/>
    <property type="molecule type" value="Genomic_DNA"/>
</dbReference>
<dbReference type="eggNOG" id="ENOG50322GR">
    <property type="taxonomic scope" value="Bacteria"/>
</dbReference>
<dbReference type="AlphaFoldDB" id="C3X3K0"/>
<proteinExistence type="predicted"/>
<keyword evidence="2" id="KW-1185">Reference proteome</keyword>
<dbReference type="HOGENOM" id="CLU_1833197_0_0_4"/>
<accession>C3X3K0</accession>
<evidence type="ECO:0000313" key="2">
    <source>
        <dbReference type="Proteomes" id="UP000003973"/>
    </source>
</evidence>
<sequence>MKLVFLKPEEVAAVWDEIAPQFQRVVSKACHGEFTVDDLYRMALSGNAIIGVAREENGKVAMVMAFQFVLYPSATGVNVLAMAGKNLKQFMGQFLPPFKTFCREMGADWIECAVSPGMERMHHRHGFETVYRNLRMSVKEDCPDAGREAG</sequence>
<evidence type="ECO:0000313" key="1">
    <source>
        <dbReference type="EMBL" id="EEO27786.1"/>
    </source>
</evidence>
<evidence type="ECO:0008006" key="3">
    <source>
        <dbReference type="Google" id="ProtNLM"/>
    </source>
</evidence>
<dbReference type="Proteomes" id="UP000003973">
    <property type="component" value="Unassembled WGS sequence"/>
</dbReference>
<reference evidence="1" key="1">
    <citation type="submission" date="2011-10" db="EMBL/GenBank/DDBJ databases">
        <title>The Genome Sequence of Oxalobacter formigenes HOxBLS.</title>
        <authorList>
            <consortium name="The Broad Institute Genome Sequencing Platform"/>
            <person name="Earl A."/>
            <person name="Ward D."/>
            <person name="Feldgarden M."/>
            <person name="Gevers D."/>
            <person name="Allison M.J."/>
            <person name="Humphrey S."/>
            <person name="Young S.K."/>
            <person name="Zeng Q."/>
            <person name="Gargeya S."/>
            <person name="Fitzgerald M."/>
            <person name="Haas B."/>
            <person name="Abouelleil A."/>
            <person name="Alvarado L."/>
            <person name="Arachchi H.M."/>
            <person name="Berlin A."/>
            <person name="Brown A."/>
            <person name="Chapman S.B."/>
            <person name="Chen Z."/>
            <person name="Dunbar C."/>
            <person name="Freedman E."/>
            <person name="Gearin G."/>
            <person name="Goldberg J."/>
            <person name="Griggs A."/>
            <person name="Gujja S."/>
            <person name="Heiman D."/>
            <person name="Howarth C."/>
            <person name="Larson L."/>
            <person name="Lui A."/>
            <person name="MacDonald P.J.P."/>
            <person name="Montmayeur A."/>
            <person name="Murphy C."/>
            <person name="Neiman D."/>
            <person name="Pearson M."/>
            <person name="Priest M."/>
            <person name="Roberts A."/>
            <person name="Saif S."/>
            <person name="Shea T."/>
            <person name="Shenoy N."/>
            <person name="Sisk P."/>
            <person name="Stolte C."/>
            <person name="Sykes S."/>
            <person name="Wortman J."/>
            <person name="Nusbaum C."/>
            <person name="Birren B."/>
        </authorList>
    </citation>
    <scope>NUCLEOTIDE SEQUENCE [LARGE SCALE GENOMIC DNA]</scope>
    <source>
        <strain evidence="1">HOxBLS</strain>
    </source>
</reference>